<dbReference type="EMBL" id="BMAW01098819">
    <property type="protein sequence ID" value="GFS86764.1"/>
    <property type="molecule type" value="Genomic_DNA"/>
</dbReference>
<dbReference type="Proteomes" id="UP000887013">
    <property type="component" value="Unassembled WGS sequence"/>
</dbReference>
<keyword evidence="2" id="KW-1185">Reference proteome</keyword>
<reference evidence="1" key="1">
    <citation type="submission" date="2020-08" db="EMBL/GenBank/DDBJ databases">
        <title>Multicomponent nature underlies the extraordinary mechanical properties of spider dragline silk.</title>
        <authorList>
            <person name="Kono N."/>
            <person name="Nakamura H."/>
            <person name="Mori M."/>
            <person name="Yoshida Y."/>
            <person name="Ohtoshi R."/>
            <person name="Malay A.D."/>
            <person name="Moran D.A.P."/>
            <person name="Tomita M."/>
            <person name="Numata K."/>
            <person name="Arakawa K."/>
        </authorList>
    </citation>
    <scope>NUCLEOTIDE SEQUENCE</scope>
</reference>
<protein>
    <submittedName>
        <fullName evidence="1">Uncharacterized protein</fullName>
    </submittedName>
</protein>
<proteinExistence type="predicted"/>
<accession>A0A8X6N041</accession>
<gene>
    <name evidence="1" type="ORF">NPIL_140611</name>
</gene>
<comment type="caution">
    <text evidence="1">The sequence shown here is derived from an EMBL/GenBank/DDBJ whole genome shotgun (WGS) entry which is preliminary data.</text>
</comment>
<sequence length="161" mass="18284">MSREREVEEKGPLFGGKIMEKRSFISSHHWRCVREVINNSSISMGRPVAAIVSALCWRTLRPTKRNKSRILERRGVPLFFSSHCKEVHFLSSYFKGTYNTTVTFSLLILPPGVFLGSGSFVSFRMLLDLCIADARVLFPFSSSECGPARFSFLHPPPTQRL</sequence>
<dbReference type="AlphaFoldDB" id="A0A8X6N041"/>
<name>A0A8X6N041_NEPPI</name>
<dbReference type="OrthoDB" id="10336838at2759"/>
<organism evidence="1 2">
    <name type="scientific">Nephila pilipes</name>
    <name type="common">Giant wood spider</name>
    <name type="synonym">Nephila maculata</name>
    <dbReference type="NCBI Taxonomy" id="299642"/>
    <lineage>
        <taxon>Eukaryota</taxon>
        <taxon>Metazoa</taxon>
        <taxon>Ecdysozoa</taxon>
        <taxon>Arthropoda</taxon>
        <taxon>Chelicerata</taxon>
        <taxon>Arachnida</taxon>
        <taxon>Araneae</taxon>
        <taxon>Araneomorphae</taxon>
        <taxon>Entelegynae</taxon>
        <taxon>Araneoidea</taxon>
        <taxon>Nephilidae</taxon>
        <taxon>Nephila</taxon>
    </lineage>
</organism>
<evidence type="ECO:0000313" key="1">
    <source>
        <dbReference type="EMBL" id="GFS86764.1"/>
    </source>
</evidence>
<evidence type="ECO:0000313" key="2">
    <source>
        <dbReference type="Proteomes" id="UP000887013"/>
    </source>
</evidence>